<dbReference type="CDD" id="cd22152">
    <property type="entry name" value="F-box_AtAFR-like"/>
    <property type="match status" value="1"/>
</dbReference>
<dbReference type="InterPro" id="IPR015915">
    <property type="entry name" value="Kelch-typ_b-propeller"/>
</dbReference>
<accession>A0ABC8KJ94</accession>
<evidence type="ECO:0000313" key="3">
    <source>
        <dbReference type="Proteomes" id="UP001642260"/>
    </source>
</evidence>
<organism evidence="2 3">
    <name type="scientific">Eruca vesicaria subsp. sativa</name>
    <name type="common">Garden rocket</name>
    <name type="synonym">Eruca sativa</name>
    <dbReference type="NCBI Taxonomy" id="29727"/>
    <lineage>
        <taxon>Eukaryota</taxon>
        <taxon>Viridiplantae</taxon>
        <taxon>Streptophyta</taxon>
        <taxon>Embryophyta</taxon>
        <taxon>Tracheophyta</taxon>
        <taxon>Spermatophyta</taxon>
        <taxon>Magnoliopsida</taxon>
        <taxon>eudicotyledons</taxon>
        <taxon>Gunneridae</taxon>
        <taxon>Pentapetalae</taxon>
        <taxon>rosids</taxon>
        <taxon>malvids</taxon>
        <taxon>Brassicales</taxon>
        <taxon>Brassicaceae</taxon>
        <taxon>Brassiceae</taxon>
        <taxon>Eruca</taxon>
    </lineage>
</organism>
<dbReference type="InterPro" id="IPR001810">
    <property type="entry name" value="F-box_dom"/>
</dbReference>
<gene>
    <name evidence="2" type="ORF">ERUC_LOCUS24959</name>
</gene>
<protein>
    <recommendedName>
        <fullName evidence="1">F-box domain-containing protein</fullName>
    </recommendedName>
</protein>
<dbReference type="Pfam" id="PF25210">
    <property type="entry name" value="Kelch_FKB95"/>
    <property type="match status" value="1"/>
</dbReference>
<feature type="domain" description="F-box" evidence="1">
    <location>
        <begin position="1"/>
        <end position="43"/>
    </location>
</feature>
<dbReference type="EMBL" id="CAKOAT010262931">
    <property type="protein sequence ID" value="CAH8359203.1"/>
    <property type="molecule type" value="Genomic_DNA"/>
</dbReference>
<dbReference type="Pfam" id="PF00646">
    <property type="entry name" value="F-box"/>
    <property type="match status" value="1"/>
</dbReference>
<evidence type="ECO:0000313" key="2">
    <source>
        <dbReference type="EMBL" id="CAH8359203.1"/>
    </source>
</evidence>
<keyword evidence="3" id="KW-1185">Reference proteome</keyword>
<dbReference type="PANTHER" id="PTHR24414">
    <property type="entry name" value="F-BOX/KELCH-REPEAT PROTEIN SKIP4"/>
    <property type="match status" value="1"/>
</dbReference>
<dbReference type="PANTHER" id="PTHR24414:SF132">
    <property type="entry name" value="F-BOX DOMAIN-CONTAINING PROTEIN"/>
    <property type="match status" value="1"/>
</dbReference>
<comment type="caution">
    <text evidence="2">The sequence shown here is derived from an EMBL/GenBank/DDBJ whole genome shotgun (WGS) entry which is preliminary data.</text>
</comment>
<name>A0ABC8KJ94_ERUVS</name>
<dbReference type="PROSITE" id="PS50181">
    <property type="entry name" value="FBOX"/>
    <property type="match status" value="1"/>
</dbReference>
<dbReference type="AlphaFoldDB" id="A0ABC8KJ94"/>
<dbReference type="InterPro" id="IPR050354">
    <property type="entry name" value="F-box/kelch-repeat_ARATH"/>
</dbReference>
<dbReference type="Gene3D" id="2.120.10.80">
    <property type="entry name" value="Kelch-type beta propeller"/>
    <property type="match status" value="1"/>
</dbReference>
<dbReference type="InterPro" id="IPR057499">
    <property type="entry name" value="Kelch_FKB95"/>
</dbReference>
<dbReference type="SMART" id="SM00256">
    <property type="entry name" value="FBOX"/>
    <property type="match status" value="1"/>
</dbReference>
<dbReference type="Proteomes" id="UP001642260">
    <property type="component" value="Unassembled WGS sequence"/>
</dbReference>
<dbReference type="SUPFAM" id="SSF117281">
    <property type="entry name" value="Kelch motif"/>
    <property type="match status" value="1"/>
</dbReference>
<evidence type="ECO:0000259" key="1">
    <source>
        <dbReference type="PROSITE" id="PS50181"/>
    </source>
</evidence>
<sequence>MSLPEDIIINILVRVSRCHYPTLSLVSKHFRSLITSPYIYTIRSLSGCTEHLVYVVLYNRDNKDYRLYTLYRNANGKNSRLVLIPWLPAVPKRGSFVAVGSKIYVFGTINNNDFSEKEKKYNYGYMPSTAYIIDCRFHTVEPLPSMPHIFMSETIAGIIDDKIYVIGYKYDREIRVVVPVVLVFNTKTQMWDPEVTNRDRPTRILIRAYGCVVMANKICTRELEYDPKENKWEAPDEKLRSEEWTYACFIDDVLYDYDMVENKLRAYDSRKRCWKTVEGLEELLALISVKKFFKTLRYGERLLFWFSIEEGVGGAEDICCAEISLERRQGGQIFGKVEWFDRDLIAGNFEIIKPLVVML</sequence>
<reference evidence="2 3" key="1">
    <citation type="submission" date="2022-03" db="EMBL/GenBank/DDBJ databases">
        <authorList>
            <person name="Macdonald S."/>
            <person name="Ahmed S."/>
            <person name="Newling K."/>
        </authorList>
    </citation>
    <scope>NUCLEOTIDE SEQUENCE [LARGE SCALE GENOMIC DNA]</scope>
</reference>
<proteinExistence type="predicted"/>
<dbReference type="InterPro" id="IPR036047">
    <property type="entry name" value="F-box-like_dom_sf"/>
</dbReference>
<dbReference type="SUPFAM" id="SSF81383">
    <property type="entry name" value="F-box domain"/>
    <property type="match status" value="1"/>
</dbReference>